<feature type="compositionally biased region" description="Basic and acidic residues" evidence="7">
    <location>
        <begin position="625"/>
        <end position="634"/>
    </location>
</feature>
<keyword evidence="3" id="KW-0540">Nuclease</keyword>
<evidence type="ECO:0000256" key="7">
    <source>
        <dbReference type="SAM" id="MobiDB-lite"/>
    </source>
</evidence>
<dbReference type="Gene3D" id="3.40.50.12390">
    <property type="match status" value="2"/>
</dbReference>
<reference evidence="10 11" key="1">
    <citation type="journal article" date="2004" name="Nature">
        <title>Genome sequence of the ultrasmall unicellular red alga Cyanidioschyzon merolae 10D.</title>
        <authorList>
            <person name="Matsuzaki M."/>
            <person name="Misumi O."/>
            <person name="Shin-i T."/>
            <person name="Maruyama S."/>
            <person name="Takahara M."/>
            <person name="Miyagishima S."/>
            <person name="Mori T."/>
            <person name="Nishida K."/>
            <person name="Yagisawa F."/>
            <person name="Nishida K."/>
            <person name="Yoshida Y."/>
            <person name="Nishimura Y."/>
            <person name="Nakao S."/>
            <person name="Kobayashi T."/>
            <person name="Momoyama Y."/>
            <person name="Higashiyama T."/>
            <person name="Minoda A."/>
            <person name="Sano M."/>
            <person name="Nomoto H."/>
            <person name="Oishi K."/>
            <person name="Hayashi H."/>
            <person name="Ohta F."/>
            <person name="Nishizaka S."/>
            <person name="Haga S."/>
            <person name="Miura S."/>
            <person name="Morishita T."/>
            <person name="Kabeya Y."/>
            <person name="Terasawa K."/>
            <person name="Suzuki Y."/>
            <person name="Ishii Y."/>
            <person name="Asakawa S."/>
            <person name="Takano H."/>
            <person name="Ohta N."/>
            <person name="Kuroiwa H."/>
            <person name="Tanaka K."/>
            <person name="Shimizu N."/>
            <person name="Sugano S."/>
            <person name="Sato N."/>
            <person name="Nozaki H."/>
            <person name="Ogasawara N."/>
            <person name="Kohara Y."/>
            <person name="Kuroiwa T."/>
        </authorList>
    </citation>
    <scope>NUCLEOTIDE SEQUENCE [LARGE SCALE GENOMIC DNA]</scope>
    <source>
        <strain evidence="10 11">10D</strain>
    </source>
</reference>
<reference evidence="10 11" key="2">
    <citation type="journal article" date="2007" name="BMC Biol.">
        <title>A 100%-complete sequence reveals unusually simple genomic features in the hot-spring red alga Cyanidioschyzon merolae.</title>
        <authorList>
            <person name="Nozaki H."/>
            <person name="Takano H."/>
            <person name="Misumi O."/>
            <person name="Terasawa K."/>
            <person name="Matsuzaki M."/>
            <person name="Maruyama S."/>
            <person name="Nishida K."/>
            <person name="Yagisawa F."/>
            <person name="Yoshida Y."/>
            <person name="Fujiwara T."/>
            <person name="Takio S."/>
            <person name="Tamura K."/>
            <person name="Chung S.J."/>
            <person name="Nakamura S."/>
            <person name="Kuroiwa H."/>
            <person name="Tanaka K."/>
            <person name="Sato N."/>
            <person name="Kuroiwa T."/>
        </authorList>
    </citation>
    <scope>NUCLEOTIDE SEQUENCE [LARGE SCALE GENOMIC DNA]</scope>
    <source>
        <strain evidence="10 11">10D</strain>
    </source>
</reference>
<dbReference type="OrthoDB" id="372487at2759"/>
<evidence type="ECO:0000259" key="8">
    <source>
        <dbReference type="Pfam" id="PF03159"/>
    </source>
</evidence>
<evidence type="ECO:0000313" key="11">
    <source>
        <dbReference type="Proteomes" id="UP000007014"/>
    </source>
</evidence>
<sequence>MGIASFFRWVVARYPRALQAAVEEAPVTDQAALENGNYLDDNDYLHVDVSLPNPNGEEFSNLYFDLNGVVHMCTHPEDRPPPATEEDMFQDVFRYMDRIVALVRPRRLIYIAIDGVAPRAKINQQRTRRFRAAKEAREKTEEEEKLRALWREQGLRVPPKPKKPFDSNVITPGTLFMERLAVALRRYIRERIRSCPAWRSLVVILSDASVPGEGEHKIAEFIRTQRAQPGYDPETRHVLYGLDADLIMLALATHEPHFFILRERIYFDSRADKAIQAVKAMNAQQTPAGDRIDHKTGTSAGPGLPLPERPFDFFRIDRLREYLQAEFRDALQHDAVRQPREPLDVEIALDDFVFLCFFVGNDFLPHLPSLEIREGAIDFLLEVYKYKFQRIGHLTDGHGGIHFDRVRELLRDVAHVEDSVFRERARAAGEPPTPVSQHAAVVSGASTAAARTHTVPEVSAKKESVSASTLSIKADAETPPSPGVHVDELDAGVSAPHRQKRHASEQHQKRAATEADPGLGLVPLPRKHVKENRATSLRDWKQLEHHRSEAAVSNEIDKIEAESSRITAAGGDAEQALQAHCEQVLASVAAPVEPSARDDDNDHDDDGVDGTRTAAAAAAESTGDSNRKRADGVRGKRRRIVEEDSEDASPLGHGTRQTSTLSPSASTDQCLACPDDANATDTIRTALGDHSKTSKKSGEGVDASLATGRLAAAEANTAASLETATLPAAAERHQSVTEASTETLSVPETFGEAPESDDTDDDDNEDDVLDEVLDHYTDAAGRQFEHILRERLKQRQTRPPTEEDPVRFHLPGWRERYYQSKFPHWPPLDTEAGAQALQRLCRAYYEGLLWVYRYYYAGCPSWGWFYPYHYAPLASDLAQCCVDQKDIVFERGAPFTPLEQLMAVLPASSGAQCLPRILYELMINPHSPIIEYYPTDFAIDYNGKRFAWQGVALLPFVDEQRLRLAIQSVLQDGRAADREHDPDKRRMLERADPTRAFGTAILFAHRDSELGLHLARVWTDATLSRIGLKLNRSVGNGVFGRVLPLNETPVGDQHQHEAQRCASDCTPDANDEHQERSVLQGIWTNAKHLPHVPQLLPGSKQPPSVLGDADLQALFAGRAGWKCARFGVLGHAAETWRRKRLAESAQTPNVPSVDTGMRAALSGTWSSAWPPVPENGTTMTWPWSTGAFPQASASSSSGAETASMQWWQQQQQQQQHAMPAFGAAASALMPQYNPSGFMPSYTAAMNGTIASGSAGYPASQDAILAAYYGYGNPWMPLDTRTTTTSNQAMSSGSVLPLGYGATVPTYSGWGAPHALGGIQGSLHQAPYASAWQPAVETQTATTRRSRPRRGRRPSTNNGGRQAP</sequence>
<evidence type="ECO:0000256" key="1">
    <source>
        <dbReference type="ARBA" id="ARBA00006994"/>
    </source>
</evidence>
<evidence type="ECO:0000256" key="4">
    <source>
        <dbReference type="ARBA" id="ARBA00022801"/>
    </source>
</evidence>
<evidence type="ECO:0000259" key="9">
    <source>
        <dbReference type="Pfam" id="PF17846"/>
    </source>
</evidence>
<evidence type="ECO:0000256" key="6">
    <source>
        <dbReference type="SAM" id="Coils"/>
    </source>
</evidence>
<evidence type="ECO:0000256" key="5">
    <source>
        <dbReference type="ARBA" id="ARBA00022839"/>
    </source>
</evidence>
<dbReference type="GO" id="GO:0000956">
    <property type="term" value="P:nuclear-transcribed mRNA catabolic process"/>
    <property type="evidence" value="ECO:0007669"/>
    <property type="project" value="TreeGrafter"/>
</dbReference>
<feature type="compositionally biased region" description="Polar residues" evidence="7">
    <location>
        <begin position="655"/>
        <end position="668"/>
    </location>
</feature>
<comment type="similarity">
    <text evidence="1">Belongs to the 5'-3' exonuclease family. XRN2/RAT1 subfamily.</text>
</comment>
<dbReference type="GO" id="GO:0005634">
    <property type="term" value="C:nucleus"/>
    <property type="evidence" value="ECO:0007669"/>
    <property type="project" value="TreeGrafter"/>
</dbReference>
<dbReference type="EMBL" id="AP006501">
    <property type="protein sequence ID" value="BAM82892.1"/>
    <property type="molecule type" value="Genomic_DNA"/>
</dbReference>
<dbReference type="GO" id="GO:0004534">
    <property type="term" value="F:5'-3' RNA exonuclease activity"/>
    <property type="evidence" value="ECO:0007669"/>
    <property type="project" value="TreeGrafter"/>
</dbReference>
<feature type="region of interest" description="Disordered" evidence="7">
    <location>
        <begin position="728"/>
        <end position="766"/>
    </location>
</feature>
<dbReference type="GO" id="GO:0003723">
    <property type="term" value="F:RNA binding"/>
    <property type="evidence" value="ECO:0007669"/>
    <property type="project" value="TreeGrafter"/>
</dbReference>
<feature type="compositionally biased region" description="Basic and acidic residues" evidence="7">
    <location>
        <begin position="502"/>
        <end position="513"/>
    </location>
</feature>
<dbReference type="Pfam" id="PF03159">
    <property type="entry name" value="XRN_N"/>
    <property type="match status" value="1"/>
</dbReference>
<keyword evidence="5" id="KW-0269">Exonuclease</keyword>
<feature type="compositionally biased region" description="Low complexity" evidence="7">
    <location>
        <begin position="1353"/>
        <end position="1363"/>
    </location>
</feature>
<dbReference type="InterPro" id="IPR041412">
    <property type="entry name" value="Xrn1_helical"/>
</dbReference>
<evidence type="ECO:0000256" key="3">
    <source>
        <dbReference type="ARBA" id="ARBA00022722"/>
    </source>
</evidence>
<feature type="region of interest" description="Disordered" evidence="7">
    <location>
        <begin position="592"/>
        <end position="668"/>
    </location>
</feature>
<dbReference type="Proteomes" id="UP000007014">
    <property type="component" value="Chromosome 19"/>
</dbReference>
<gene>
    <name evidence="10" type="ORF">CYME_CMS302C</name>
</gene>
<evidence type="ECO:0000256" key="2">
    <source>
        <dbReference type="ARBA" id="ARBA00022664"/>
    </source>
</evidence>
<dbReference type="InterPro" id="IPR027073">
    <property type="entry name" value="5_3_exoribonuclease"/>
</dbReference>
<dbReference type="Gene3D" id="1.25.40.1050">
    <property type="match status" value="1"/>
</dbReference>
<keyword evidence="6" id="KW-0175">Coiled coil</keyword>
<dbReference type="KEGG" id="cme:CYME_CMS302C"/>
<dbReference type="CDD" id="cd18673">
    <property type="entry name" value="PIN_XRN1-2-like"/>
    <property type="match status" value="1"/>
</dbReference>
<accession>M1VHN0</accession>
<name>M1VHN0_CYAM1</name>
<dbReference type="RefSeq" id="XP_005538928.1">
    <property type="nucleotide sequence ID" value="XM_005538871.1"/>
</dbReference>
<organism evidence="10 11">
    <name type="scientific">Cyanidioschyzon merolae (strain NIES-3377 / 10D)</name>
    <name type="common">Unicellular red alga</name>
    <dbReference type="NCBI Taxonomy" id="280699"/>
    <lineage>
        <taxon>Eukaryota</taxon>
        <taxon>Rhodophyta</taxon>
        <taxon>Bangiophyceae</taxon>
        <taxon>Cyanidiales</taxon>
        <taxon>Cyanidiaceae</taxon>
        <taxon>Cyanidioschyzon</taxon>
    </lineage>
</organism>
<dbReference type="GO" id="GO:0006397">
    <property type="term" value="P:mRNA processing"/>
    <property type="evidence" value="ECO:0007669"/>
    <property type="project" value="UniProtKB-KW"/>
</dbReference>
<keyword evidence="4" id="KW-0378">Hydrolase</keyword>
<feature type="compositionally biased region" description="Basic residues" evidence="7">
    <location>
        <begin position="1343"/>
        <end position="1352"/>
    </location>
</feature>
<protein>
    <submittedName>
        <fullName evidence="10">5'-&gt;3' exoribonuclease</fullName>
    </submittedName>
</protein>
<feature type="region of interest" description="Disordered" evidence="7">
    <location>
        <begin position="1329"/>
        <end position="1363"/>
    </location>
</feature>
<feature type="domain" description="Xrn1 helical" evidence="9">
    <location>
        <begin position="343"/>
        <end position="476"/>
    </location>
</feature>
<feature type="coiled-coil region" evidence="6">
    <location>
        <begin position="123"/>
        <end position="153"/>
    </location>
</feature>
<evidence type="ECO:0000313" key="10">
    <source>
        <dbReference type="EMBL" id="BAM82892.1"/>
    </source>
</evidence>
<dbReference type="Gramene" id="CMS302CT">
    <property type="protein sequence ID" value="CMS302CT"/>
    <property type="gene ID" value="CMS302C"/>
</dbReference>
<dbReference type="Pfam" id="PF17846">
    <property type="entry name" value="XRN_M"/>
    <property type="match status" value="2"/>
</dbReference>
<proteinExistence type="inferred from homology"/>
<dbReference type="eggNOG" id="KOG2044">
    <property type="taxonomic scope" value="Eukaryota"/>
</dbReference>
<keyword evidence="2" id="KW-0507">mRNA processing</keyword>
<feature type="compositionally biased region" description="Acidic residues" evidence="7">
    <location>
        <begin position="754"/>
        <end position="766"/>
    </location>
</feature>
<dbReference type="PANTHER" id="PTHR12341">
    <property type="entry name" value="5'-&gt;3' EXORIBONUCLEASE"/>
    <property type="match status" value="1"/>
</dbReference>
<feature type="region of interest" description="Disordered" evidence="7">
    <location>
        <begin position="442"/>
        <end position="537"/>
    </location>
</feature>
<dbReference type="InterPro" id="IPR004859">
    <property type="entry name" value="Xrn1_N"/>
</dbReference>
<dbReference type="HOGENOM" id="CLU_006038_1_1_1"/>
<feature type="domain" description="Xrn1 N-terminal" evidence="8">
    <location>
        <begin position="1"/>
        <end position="263"/>
    </location>
</feature>
<feature type="domain" description="Xrn1 helical" evidence="9">
    <location>
        <begin position="753"/>
        <end position="1110"/>
    </location>
</feature>
<dbReference type="FunFam" id="1.25.40.1050:FF:000002">
    <property type="entry name" value="5'-3' exoribonuclease"/>
    <property type="match status" value="1"/>
</dbReference>
<dbReference type="STRING" id="280699.M1VHN0"/>
<dbReference type="PANTHER" id="PTHR12341:SF41">
    <property type="entry name" value="5'-3' EXORIBONUCLEASE 2"/>
    <property type="match status" value="1"/>
</dbReference>
<dbReference type="GeneID" id="16997194"/>
<feature type="compositionally biased region" description="Polar residues" evidence="7">
    <location>
        <begin position="736"/>
        <end position="746"/>
    </location>
</feature>
<keyword evidence="11" id="KW-1185">Reference proteome</keyword>